<dbReference type="OrthoDB" id="26890at2759"/>
<gene>
    <name evidence="2" type="ORF">HRI_004217500</name>
</gene>
<keyword evidence="3" id="KW-1185">Reference proteome</keyword>
<evidence type="ECO:0000259" key="1">
    <source>
        <dbReference type="Pfam" id="PF25019"/>
    </source>
</evidence>
<comment type="caution">
    <text evidence="2">The sequence shown here is derived from an EMBL/GenBank/DDBJ whole genome shotgun (WGS) entry which is preliminary data.</text>
</comment>
<proteinExistence type="predicted"/>
<organism evidence="2 3">
    <name type="scientific">Hibiscus trionum</name>
    <name type="common">Flower of an hour</name>
    <dbReference type="NCBI Taxonomy" id="183268"/>
    <lineage>
        <taxon>Eukaryota</taxon>
        <taxon>Viridiplantae</taxon>
        <taxon>Streptophyta</taxon>
        <taxon>Embryophyta</taxon>
        <taxon>Tracheophyta</taxon>
        <taxon>Spermatophyta</taxon>
        <taxon>Magnoliopsida</taxon>
        <taxon>eudicotyledons</taxon>
        <taxon>Gunneridae</taxon>
        <taxon>Pentapetalae</taxon>
        <taxon>rosids</taxon>
        <taxon>malvids</taxon>
        <taxon>Malvales</taxon>
        <taxon>Malvaceae</taxon>
        <taxon>Malvoideae</taxon>
        <taxon>Hibiscus</taxon>
    </lineage>
</organism>
<dbReference type="InterPro" id="IPR032675">
    <property type="entry name" value="LRR_dom_sf"/>
</dbReference>
<dbReference type="InterPro" id="IPR056789">
    <property type="entry name" value="LRR_R13L1-DRL21"/>
</dbReference>
<evidence type="ECO:0000313" key="2">
    <source>
        <dbReference type="EMBL" id="GMJ05483.1"/>
    </source>
</evidence>
<dbReference type="SUPFAM" id="SSF52058">
    <property type="entry name" value="L domain-like"/>
    <property type="match status" value="2"/>
</dbReference>
<dbReference type="PANTHER" id="PTHR47186:SF41">
    <property type="entry name" value="OS12G0131701 PROTEIN"/>
    <property type="match status" value="1"/>
</dbReference>
<dbReference type="Pfam" id="PF25019">
    <property type="entry name" value="LRR_R13L1-DRL21"/>
    <property type="match status" value="1"/>
</dbReference>
<reference evidence="2" key="1">
    <citation type="submission" date="2023-05" db="EMBL/GenBank/DDBJ databases">
        <title>Genome and transcriptome analyses reveal genes involved in the formation of fine ridges on petal epidermal cells in Hibiscus trionum.</title>
        <authorList>
            <person name="Koshimizu S."/>
            <person name="Masuda S."/>
            <person name="Ishii T."/>
            <person name="Shirasu K."/>
            <person name="Hoshino A."/>
            <person name="Arita M."/>
        </authorList>
    </citation>
    <scope>NUCLEOTIDE SEQUENCE</scope>
    <source>
        <strain evidence="2">Hamamatsu line</strain>
    </source>
</reference>
<protein>
    <submittedName>
        <fullName evidence="2">Leucine-rich repeat (LRR) protein 1</fullName>
    </submittedName>
</protein>
<accession>A0A9W7MIB0</accession>
<evidence type="ECO:0000313" key="3">
    <source>
        <dbReference type="Proteomes" id="UP001165190"/>
    </source>
</evidence>
<name>A0A9W7MIB0_HIBTR</name>
<dbReference type="Gene3D" id="3.80.10.10">
    <property type="entry name" value="Ribonuclease Inhibitor"/>
    <property type="match status" value="3"/>
</dbReference>
<dbReference type="AlphaFoldDB" id="A0A9W7MIB0"/>
<dbReference type="Proteomes" id="UP001165190">
    <property type="component" value="Unassembled WGS sequence"/>
</dbReference>
<dbReference type="EMBL" id="BSYR01000044">
    <property type="protein sequence ID" value="GMJ05483.1"/>
    <property type="molecule type" value="Genomic_DNA"/>
</dbReference>
<feature type="domain" description="R13L1/DRL21-like LRR repeat region" evidence="1">
    <location>
        <begin position="20"/>
        <end position="147"/>
    </location>
</feature>
<sequence>MTNLQRLSDFVIGEGDGHRIGELKNLSNLGGDFCLSGLENVNGQEAKEARLNEKSGINTLILQWSGDLEKPTRKKEVEERVLDSLRPREKLEQLVIENFCGAKFPSWIVDSSFKKLSSLKLHGCKNCKSLPPIGRLPLLKGLSIGGMDEVHKIGIEFFGEDQSTAFASLQTLSFWGLPNWEEWDACERDDQVSRFPSLRELSIRVCPKLLGRLPTRLHSLQRLVIIECRRLVVSISSYPSLRELSVEGCEELVDECSSSPVEEVASLQSACVSSISKFSIAAERRRLLRFANSNNFGARDFNKLPEALHAFTFLTRMELVRCEGLVCFAESNFSPALKELIIRYCNNLQYLFDESMSSKTCLLEHLEIKSCSSLIWLSSRGDICNRLQHLRISFCQKLRSLFLNSKLPVMLKQLHICGCPALECIVQNFHETTHLEIICILDAENMKSLPRGLDKLSHLQEINLQRCSNLVVCFDEIGFPTTNLKAFHIENCENLVALPRCINNFTSLGKLTVINCGADISFPEEGFPTNLTSLRICKAPRIYSSLVEWGFHKLTSLQHLQIIDEECSNVVSFPEETRGMTLPPSLTSIWISGFKNLEFMCSKGFQHLTSLQYLTISSCPKLTSLPEKDMLLSLGYLSIYSCPLLEEKCRRVKGREWSKISHIPKVEIYNGDVIPLI</sequence>
<dbReference type="PANTHER" id="PTHR47186">
    <property type="entry name" value="LEUCINE-RICH REPEAT-CONTAINING PROTEIN 57"/>
    <property type="match status" value="1"/>
</dbReference>